<dbReference type="PROSITE" id="PS50977">
    <property type="entry name" value="HTH_TETR_2"/>
    <property type="match status" value="1"/>
</dbReference>
<sequence length="185" mass="20463">MAGRPDWLEAGLATLAEEGAPALTIERLAGRLGLTKGSFYHHFKNIGVFRSALLEYFEARCTTGYIDLVERAGGSPRARFGRLLDLVLTDEHHPTDLEVAVRAWALQDEEARATQERVDHLRTEYLRSLAAGSGVPAEEVTPIARLLYLVLVGAHQVLPPVSPEEMRPVYALAMRLLPDEPRSNP</sequence>
<dbReference type="Proteomes" id="UP000184501">
    <property type="component" value="Unassembled WGS sequence"/>
</dbReference>
<dbReference type="PANTHER" id="PTHR30055">
    <property type="entry name" value="HTH-TYPE TRANSCRIPTIONAL REGULATOR RUTR"/>
    <property type="match status" value="1"/>
</dbReference>
<evidence type="ECO:0000256" key="2">
    <source>
        <dbReference type="ARBA" id="ARBA00023125"/>
    </source>
</evidence>
<reference evidence="6 7" key="1">
    <citation type="submission" date="2016-11" db="EMBL/GenBank/DDBJ databases">
        <authorList>
            <person name="Jaros S."/>
            <person name="Januszkiewicz K."/>
            <person name="Wedrychowicz H."/>
        </authorList>
    </citation>
    <scope>NUCLEOTIDE SEQUENCE [LARGE SCALE GENOMIC DNA]</scope>
    <source>
        <strain evidence="6 7">DSM 44523</strain>
    </source>
</reference>
<protein>
    <submittedName>
        <fullName evidence="6">Transcriptional regulator, TetR family</fullName>
    </submittedName>
</protein>
<dbReference type="InterPro" id="IPR009057">
    <property type="entry name" value="Homeodomain-like_sf"/>
</dbReference>
<dbReference type="Pfam" id="PF00440">
    <property type="entry name" value="TetR_N"/>
    <property type="match status" value="1"/>
</dbReference>
<dbReference type="OrthoDB" id="3218408at2"/>
<keyword evidence="3" id="KW-0804">Transcription</keyword>
<dbReference type="GO" id="GO:0000976">
    <property type="term" value="F:transcription cis-regulatory region binding"/>
    <property type="evidence" value="ECO:0007669"/>
    <property type="project" value="TreeGrafter"/>
</dbReference>
<dbReference type="InterPro" id="IPR050109">
    <property type="entry name" value="HTH-type_TetR-like_transc_reg"/>
</dbReference>
<dbReference type="EMBL" id="FQVN01000005">
    <property type="protein sequence ID" value="SHF80619.1"/>
    <property type="molecule type" value="Genomic_DNA"/>
</dbReference>
<evidence type="ECO:0000256" key="3">
    <source>
        <dbReference type="ARBA" id="ARBA00023163"/>
    </source>
</evidence>
<evidence type="ECO:0000256" key="1">
    <source>
        <dbReference type="ARBA" id="ARBA00023015"/>
    </source>
</evidence>
<evidence type="ECO:0000313" key="6">
    <source>
        <dbReference type="EMBL" id="SHF80619.1"/>
    </source>
</evidence>
<gene>
    <name evidence="6" type="ORF">SAMN05444320_10556</name>
</gene>
<accession>A0A1M5EN11</accession>
<evidence type="ECO:0000259" key="5">
    <source>
        <dbReference type="PROSITE" id="PS50977"/>
    </source>
</evidence>
<name>A0A1M5EN11_STRHI</name>
<dbReference type="GO" id="GO:0003700">
    <property type="term" value="F:DNA-binding transcription factor activity"/>
    <property type="evidence" value="ECO:0007669"/>
    <property type="project" value="TreeGrafter"/>
</dbReference>
<dbReference type="Gene3D" id="1.10.357.10">
    <property type="entry name" value="Tetracycline Repressor, domain 2"/>
    <property type="match status" value="1"/>
</dbReference>
<dbReference type="InterPro" id="IPR001647">
    <property type="entry name" value="HTH_TetR"/>
</dbReference>
<dbReference type="PANTHER" id="PTHR30055:SF234">
    <property type="entry name" value="HTH-TYPE TRANSCRIPTIONAL REGULATOR BETI"/>
    <property type="match status" value="1"/>
</dbReference>
<evidence type="ECO:0000313" key="7">
    <source>
        <dbReference type="Proteomes" id="UP000184501"/>
    </source>
</evidence>
<proteinExistence type="predicted"/>
<feature type="DNA-binding region" description="H-T-H motif" evidence="4">
    <location>
        <begin position="24"/>
        <end position="43"/>
    </location>
</feature>
<dbReference type="RefSeq" id="WP_073484044.1">
    <property type="nucleotide sequence ID" value="NZ_FQVN01000005.1"/>
</dbReference>
<keyword evidence="1" id="KW-0805">Transcription regulation</keyword>
<keyword evidence="2 4" id="KW-0238">DNA-binding</keyword>
<organism evidence="6 7">
    <name type="scientific">Streptoalloteichus hindustanus</name>
    <dbReference type="NCBI Taxonomy" id="2017"/>
    <lineage>
        <taxon>Bacteria</taxon>
        <taxon>Bacillati</taxon>
        <taxon>Actinomycetota</taxon>
        <taxon>Actinomycetes</taxon>
        <taxon>Pseudonocardiales</taxon>
        <taxon>Pseudonocardiaceae</taxon>
        <taxon>Streptoalloteichus</taxon>
    </lineage>
</organism>
<dbReference type="SUPFAM" id="SSF46689">
    <property type="entry name" value="Homeodomain-like"/>
    <property type="match status" value="1"/>
</dbReference>
<dbReference type="AlphaFoldDB" id="A0A1M5EN11"/>
<dbReference type="STRING" id="2017.SAMN05444320_10556"/>
<feature type="domain" description="HTH tetR-type" evidence="5">
    <location>
        <begin position="1"/>
        <end position="61"/>
    </location>
</feature>
<keyword evidence="7" id="KW-1185">Reference proteome</keyword>
<evidence type="ECO:0000256" key="4">
    <source>
        <dbReference type="PROSITE-ProRule" id="PRU00335"/>
    </source>
</evidence>